<evidence type="ECO:0000313" key="9">
    <source>
        <dbReference type="Proteomes" id="UP001165293"/>
    </source>
</evidence>
<dbReference type="InterPro" id="IPR029063">
    <property type="entry name" value="SAM-dependent_MTases_sf"/>
</dbReference>
<feature type="domain" description="Release factor glutamine methyltransferase N-terminal" evidence="7">
    <location>
        <begin position="12"/>
        <end position="74"/>
    </location>
</feature>
<comment type="catalytic activity">
    <reaction evidence="4 5">
        <text>L-glutaminyl-[peptide chain release factor] + S-adenosyl-L-methionine = N(5)-methyl-L-glutaminyl-[peptide chain release factor] + S-adenosyl-L-homocysteine + H(+)</text>
        <dbReference type="Rhea" id="RHEA:42896"/>
        <dbReference type="Rhea" id="RHEA-COMP:10271"/>
        <dbReference type="Rhea" id="RHEA-COMP:10272"/>
        <dbReference type="ChEBI" id="CHEBI:15378"/>
        <dbReference type="ChEBI" id="CHEBI:30011"/>
        <dbReference type="ChEBI" id="CHEBI:57856"/>
        <dbReference type="ChEBI" id="CHEBI:59789"/>
        <dbReference type="ChEBI" id="CHEBI:61891"/>
        <dbReference type="EC" id="2.1.1.297"/>
    </reaction>
</comment>
<feature type="binding site" evidence="5">
    <location>
        <position position="185"/>
    </location>
    <ligand>
        <name>S-adenosyl-L-methionine</name>
        <dbReference type="ChEBI" id="CHEBI:59789"/>
    </ligand>
</feature>
<dbReference type="NCBIfam" id="TIGR03534">
    <property type="entry name" value="RF_mod_PrmC"/>
    <property type="match status" value="1"/>
</dbReference>
<dbReference type="InterPro" id="IPR002052">
    <property type="entry name" value="DNA_methylase_N6_adenine_CS"/>
</dbReference>
<evidence type="ECO:0000313" key="8">
    <source>
        <dbReference type="EMBL" id="MCC8364064.1"/>
    </source>
</evidence>
<dbReference type="EMBL" id="JAJGAK010000003">
    <property type="protein sequence ID" value="MCC8364064.1"/>
    <property type="molecule type" value="Genomic_DNA"/>
</dbReference>
<dbReference type="GO" id="GO:0102559">
    <property type="term" value="F:peptide chain release factor N(5)-glutamine methyltransferase activity"/>
    <property type="evidence" value="ECO:0007669"/>
    <property type="project" value="UniProtKB-EC"/>
</dbReference>
<dbReference type="Pfam" id="PF05175">
    <property type="entry name" value="MTS"/>
    <property type="match status" value="1"/>
</dbReference>
<feature type="binding site" evidence="5">
    <location>
        <position position="142"/>
    </location>
    <ligand>
        <name>S-adenosyl-L-methionine</name>
        <dbReference type="ChEBI" id="CHEBI:59789"/>
    </ligand>
</feature>
<keyword evidence="3 5" id="KW-0949">S-adenosyl-L-methionine</keyword>
<gene>
    <name evidence="5 8" type="primary">prmC</name>
    <name evidence="8" type="ORF">LK996_13380</name>
</gene>
<comment type="caution">
    <text evidence="8">The sequence shown here is derived from an EMBL/GenBank/DDBJ whole genome shotgun (WGS) entry which is preliminary data.</text>
</comment>
<keyword evidence="9" id="KW-1185">Reference proteome</keyword>
<evidence type="ECO:0000256" key="3">
    <source>
        <dbReference type="ARBA" id="ARBA00022691"/>
    </source>
</evidence>
<dbReference type="InterPro" id="IPR004556">
    <property type="entry name" value="HemK-like"/>
</dbReference>
<reference evidence="8" key="1">
    <citation type="submission" date="2021-10" db="EMBL/GenBank/DDBJ databases">
        <authorList>
            <person name="Lyu M."/>
            <person name="Wang X."/>
            <person name="Meng X."/>
            <person name="Xu K."/>
        </authorList>
    </citation>
    <scope>NUCLEOTIDE SEQUENCE</scope>
    <source>
        <strain evidence="8">A6</strain>
    </source>
</reference>
<evidence type="ECO:0000256" key="2">
    <source>
        <dbReference type="ARBA" id="ARBA00022679"/>
    </source>
</evidence>
<name>A0ABS8JKE0_9GAMM</name>
<comment type="similarity">
    <text evidence="5">Belongs to the protein N5-glutamine methyltransferase family. PrmC subfamily.</text>
</comment>
<evidence type="ECO:0000259" key="6">
    <source>
        <dbReference type="Pfam" id="PF05175"/>
    </source>
</evidence>
<feature type="binding site" evidence="5">
    <location>
        <begin position="185"/>
        <end position="188"/>
    </location>
    <ligand>
        <name>substrate</name>
    </ligand>
</feature>
<organism evidence="8 9">
    <name type="scientific">Noviluteimonas lactosilytica</name>
    <dbReference type="NCBI Taxonomy" id="2888523"/>
    <lineage>
        <taxon>Bacteria</taxon>
        <taxon>Pseudomonadati</taxon>
        <taxon>Pseudomonadota</taxon>
        <taxon>Gammaproteobacteria</taxon>
        <taxon>Lysobacterales</taxon>
        <taxon>Lysobacteraceae</taxon>
        <taxon>Noviluteimonas</taxon>
    </lineage>
</organism>
<dbReference type="InterPro" id="IPR007848">
    <property type="entry name" value="Small_mtfrase_dom"/>
</dbReference>
<dbReference type="Gene3D" id="1.10.8.10">
    <property type="entry name" value="DNA helicase RuvA subunit, C-terminal domain"/>
    <property type="match status" value="1"/>
</dbReference>
<dbReference type="SUPFAM" id="SSF53335">
    <property type="entry name" value="S-adenosyl-L-methionine-dependent methyltransferases"/>
    <property type="match status" value="1"/>
</dbReference>
<evidence type="ECO:0000256" key="4">
    <source>
        <dbReference type="ARBA" id="ARBA00048391"/>
    </source>
</evidence>
<dbReference type="HAMAP" id="MF_02126">
    <property type="entry name" value="RF_methyltr_PrmC"/>
    <property type="match status" value="1"/>
</dbReference>
<accession>A0ABS8JKE0</accession>
<dbReference type="PROSITE" id="PS00092">
    <property type="entry name" value="N6_MTASE"/>
    <property type="match status" value="1"/>
</dbReference>
<protein>
    <recommendedName>
        <fullName evidence="5">Release factor glutamine methyltransferase</fullName>
        <shortName evidence="5">RF MTase</shortName>
        <ecNumber evidence="5">2.1.1.297</ecNumber>
    </recommendedName>
    <alternativeName>
        <fullName evidence="5">N5-glutamine methyltransferase PrmC</fullName>
    </alternativeName>
    <alternativeName>
        <fullName evidence="5">Protein-(glutamine-N5) MTase PrmC</fullName>
    </alternativeName>
    <alternativeName>
        <fullName evidence="5">Protein-glutamine N-methyltransferase PrmC</fullName>
    </alternativeName>
</protein>
<dbReference type="Pfam" id="PF17827">
    <property type="entry name" value="PrmC_N"/>
    <property type="match status" value="1"/>
</dbReference>
<dbReference type="RefSeq" id="WP_230527852.1">
    <property type="nucleotide sequence ID" value="NZ_JAJGAK010000003.1"/>
</dbReference>
<dbReference type="Proteomes" id="UP001165293">
    <property type="component" value="Unassembled WGS sequence"/>
</dbReference>
<keyword evidence="2 5" id="KW-0808">Transferase</keyword>
<dbReference type="InterPro" id="IPR040758">
    <property type="entry name" value="PrmC_N"/>
</dbReference>
<feature type="domain" description="Methyltransferase small" evidence="6">
    <location>
        <begin position="101"/>
        <end position="193"/>
    </location>
</feature>
<feature type="binding site" evidence="5">
    <location>
        <begin position="119"/>
        <end position="123"/>
    </location>
    <ligand>
        <name>S-adenosyl-L-methionine</name>
        <dbReference type="ChEBI" id="CHEBI:59789"/>
    </ligand>
</feature>
<dbReference type="PANTHER" id="PTHR18895:SF74">
    <property type="entry name" value="MTRF1L RELEASE FACTOR GLUTAMINE METHYLTRANSFERASE"/>
    <property type="match status" value="1"/>
</dbReference>
<dbReference type="EC" id="2.1.1.297" evidence="5"/>
<dbReference type="GO" id="GO:0032259">
    <property type="term" value="P:methylation"/>
    <property type="evidence" value="ECO:0007669"/>
    <property type="project" value="UniProtKB-KW"/>
</dbReference>
<comment type="function">
    <text evidence="5">Methylates the class 1 translation termination release factors RF1/PrfA and RF2/PrfB on the glutamine residue of the universally conserved GGQ motif.</text>
</comment>
<evidence type="ECO:0000256" key="5">
    <source>
        <dbReference type="HAMAP-Rule" id="MF_02126"/>
    </source>
</evidence>
<dbReference type="PANTHER" id="PTHR18895">
    <property type="entry name" value="HEMK METHYLTRANSFERASE"/>
    <property type="match status" value="1"/>
</dbReference>
<evidence type="ECO:0000256" key="1">
    <source>
        <dbReference type="ARBA" id="ARBA00022603"/>
    </source>
</evidence>
<evidence type="ECO:0000259" key="7">
    <source>
        <dbReference type="Pfam" id="PF17827"/>
    </source>
</evidence>
<dbReference type="InterPro" id="IPR019874">
    <property type="entry name" value="RF_methyltr_PrmC"/>
</dbReference>
<dbReference type="InterPro" id="IPR050320">
    <property type="entry name" value="N5-glutamine_MTase"/>
</dbReference>
<proteinExistence type="inferred from homology"/>
<sequence>MTDQPSARVDEILKDARAKVDAADAEWLLAFVLGKSRSWLYARSDDTIPGDAVQRYHALLERRIAGEPLAYLTGRKGFWRFELKVTPDTLVPRPETELLVELLLARLSREAPVRVADLGTGSGAIALAIAYERPRAHVVAIDDSAKALEVAKSNAVALRLPNVEFRMGHWCEPLNDGPFDAIASNPPYIALGDIHLEALRYEPASALASGRDGLDAIRDIVRTAPTHLVPGGALLIEHGRDQGPAVRALFEAAGFLDIDTGLDVEHRERVTHGVMPGGASLG</sequence>
<dbReference type="CDD" id="cd02440">
    <property type="entry name" value="AdoMet_MTases"/>
    <property type="match status" value="1"/>
</dbReference>
<feature type="binding site" evidence="5">
    <location>
        <position position="170"/>
    </location>
    <ligand>
        <name>S-adenosyl-L-methionine</name>
        <dbReference type="ChEBI" id="CHEBI:59789"/>
    </ligand>
</feature>
<dbReference type="Gene3D" id="3.40.50.150">
    <property type="entry name" value="Vaccinia Virus protein VP39"/>
    <property type="match status" value="1"/>
</dbReference>
<keyword evidence="1 5" id="KW-0489">Methyltransferase</keyword>
<dbReference type="NCBIfam" id="TIGR00536">
    <property type="entry name" value="hemK_fam"/>
    <property type="match status" value="1"/>
</dbReference>